<dbReference type="Pfam" id="PF00639">
    <property type="entry name" value="Rotamase"/>
    <property type="match status" value="2"/>
</dbReference>
<feature type="signal peptide" evidence="7">
    <location>
        <begin position="1"/>
        <end position="26"/>
    </location>
</feature>
<comment type="catalytic activity">
    <reaction evidence="7">
        <text>[protein]-peptidylproline (omega=180) = [protein]-peptidylproline (omega=0)</text>
        <dbReference type="Rhea" id="RHEA:16237"/>
        <dbReference type="Rhea" id="RHEA-COMP:10747"/>
        <dbReference type="Rhea" id="RHEA-COMP:10748"/>
        <dbReference type="ChEBI" id="CHEBI:83833"/>
        <dbReference type="ChEBI" id="CHEBI:83834"/>
        <dbReference type="EC" id="5.2.1.8"/>
    </reaction>
</comment>
<dbReference type="PANTHER" id="PTHR47637:SF1">
    <property type="entry name" value="CHAPERONE SURA"/>
    <property type="match status" value="1"/>
</dbReference>
<dbReference type="SUPFAM" id="SSF109998">
    <property type="entry name" value="Triger factor/SurA peptide-binding domain-like"/>
    <property type="match status" value="1"/>
</dbReference>
<accession>A0A6L6YFL6</accession>
<keyword evidence="2 7" id="KW-0677">Repeat</keyword>
<dbReference type="EC" id="5.2.1.8" evidence="7"/>
<gene>
    <name evidence="7" type="primary">surA</name>
    <name evidence="9" type="ORF">E5987_03685</name>
</gene>
<dbReference type="GO" id="GO:0003755">
    <property type="term" value="F:peptidyl-prolyl cis-trans isomerase activity"/>
    <property type="evidence" value="ECO:0007669"/>
    <property type="project" value="UniProtKB-UniRule"/>
</dbReference>
<evidence type="ECO:0000256" key="7">
    <source>
        <dbReference type="HAMAP-Rule" id="MF_01183"/>
    </source>
</evidence>
<evidence type="ECO:0000313" key="9">
    <source>
        <dbReference type="EMBL" id="MVX56307.1"/>
    </source>
</evidence>
<comment type="subcellular location">
    <subcellularLocation>
        <location evidence="7">Periplasm</location>
    </subcellularLocation>
    <text evidence="7">Is capable of associating with the outer membrane.</text>
</comment>
<dbReference type="RefSeq" id="WP_160334742.1">
    <property type="nucleotide sequence ID" value="NZ_WSRP01000008.1"/>
</dbReference>
<comment type="domain">
    <text evidence="7">The PPIase activity resides only in the second parvulin domain. The N-terminal region and the C-terminal tail are necessary and sufficient for the chaperone activity of SurA. The PPIase activity is dispensable for SurA to function as a chaperone. The N-terminal region and the C-terminal tail are also required for porin recognition.</text>
</comment>
<dbReference type="InterPro" id="IPR027304">
    <property type="entry name" value="Trigger_fact/SurA_dom_sf"/>
</dbReference>
<dbReference type="GO" id="GO:0050821">
    <property type="term" value="P:protein stabilization"/>
    <property type="evidence" value="ECO:0007669"/>
    <property type="project" value="InterPro"/>
</dbReference>
<dbReference type="GO" id="GO:0006457">
    <property type="term" value="P:protein folding"/>
    <property type="evidence" value="ECO:0007669"/>
    <property type="project" value="UniProtKB-UniRule"/>
</dbReference>
<keyword evidence="1 7" id="KW-0732">Signal</keyword>
<dbReference type="AlphaFoldDB" id="A0A6L6YFL6"/>
<dbReference type="InterPro" id="IPR050280">
    <property type="entry name" value="OMP_Chaperone_SurA"/>
</dbReference>
<dbReference type="Pfam" id="PF09312">
    <property type="entry name" value="SurA_N"/>
    <property type="match status" value="1"/>
</dbReference>
<dbReference type="PROSITE" id="PS51257">
    <property type="entry name" value="PROKAR_LIPOPROTEIN"/>
    <property type="match status" value="1"/>
</dbReference>
<comment type="function">
    <text evidence="7">Chaperone involved in the correct folding and assembly of outer membrane proteins. Recognizes specific patterns of aromatic residues and the orientation of their side chains, which are found more frequently in integral outer membrane proteins. May act in both early periplasmic and late outer membrane-associated steps of protein maturation.</text>
</comment>
<dbReference type="Gene3D" id="1.10.4030.10">
    <property type="entry name" value="Porin chaperone SurA, peptide-binding domain"/>
    <property type="match status" value="1"/>
</dbReference>
<dbReference type="GO" id="GO:0043165">
    <property type="term" value="P:Gram-negative-bacterium-type cell outer membrane assembly"/>
    <property type="evidence" value="ECO:0007669"/>
    <property type="project" value="InterPro"/>
</dbReference>
<evidence type="ECO:0000256" key="5">
    <source>
        <dbReference type="ARBA" id="ARBA00023186"/>
    </source>
</evidence>
<evidence type="ECO:0000256" key="4">
    <source>
        <dbReference type="ARBA" id="ARBA00023110"/>
    </source>
</evidence>
<evidence type="ECO:0000256" key="6">
    <source>
        <dbReference type="ARBA" id="ARBA00023235"/>
    </source>
</evidence>
<keyword evidence="10" id="KW-1185">Reference proteome</keyword>
<keyword evidence="6 7" id="KW-0413">Isomerase</keyword>
<dbReference type="InterPro" id="IPR023034">
    <property type="entry name" value="PPIase_SurA"/>
</dbReference>
<dbReference type="InterPro" id="IPR015391">
    <property type="entry name" value="SurA_N"/>
</dbReference>
<dbReference type="OrthoDB" id="14196at2"/>
<dbReference type="PROSITE" id="PS01096">
    <property type="entry name" value="PPIC_PPIASE_1"/>
    <property type="match status" value="1"/>
</dbReference>
<dbReference type="InterPro" id="IPR000297">
    <property type="entry name" value="PPIase_PpiC"/>
</dbReference>
<sequence precursor="true">MKKLSVLTLSVSLAFSVAACVSAAQAAPKAKSTETKAAAQQIIPVDRIAAVVNHDVITEIELQQRVHQAAMSLRQQKITLPPMNNLRNQVLDRMILERIIEQKAQASGIRIDDNMMNGAIEQIAQNNGLTVPQLEKKLAQDGVSFRTFKSGIRSELITQRLREREVDDKIQIPESEVDQFIKDQLGPEKRIQYRLARIVIGLPANPTQKDVDEATRQANIALTQASKGADFGQLAARYSRAPEAMEGGVMGWIPAGRLPSFVLDAVKKHKTGDIIPVRTPNSFLIYKILGVRDPGDTASQTVTQTHLRQILMRPTNVTPENVVVTRLNQLKDRLDKGDGDFASLARLHSADPSGTRGGDLGWLYPGDLPPEIEQMLSKLSPGEVSAPVKTPYGWHIFQVLERRNQSGVNERLKQQARDILREQKLDDAMLDWERKLMSEAYIEKRVNKPAE</sequence>
<dbReference type="Gene3D" id="3.10.50.40">
    <property type="match status" value="2"/>
</dbReference>
<reference evidence="9 10" key="1">
    <citation type="submission" date="2019-12" db="EMBL/GenBank/DDBJ databases">
        <title>Microbes associate with the intestines of laboratory mice.</title>
        <authorList>
            <person name="Navarre W."/>
            <person name="Wong E."/>
        </authorList>
    </citation>
    <scope>NUCLEOTIDE SEQUENCE [LARGE SCALE GENOMIC DNA]</scope>
    <source>
        <strain evidence="9 10">NM82_D38</strain>
    </source>
</reference>
<protein>
    <recommendedName>
        <fullName evidence="7">Chaperone SurA</fullName>
    </recommendedName>
    <alternativeName>
        <fullName evidence="7">Peptidyl-prolyl cis-trans isomerase SurA</fullName>
        <shortName evidence="7">PPIase SurA</shortName>
        <ecNumber evidence="7">5.2.1.8</ecNumber>
    </alternativeName>
    <alternativeName>
        <fullName evidence="7">Rotamase SurA</fullName>
    </alternativeName>
</protein>
<dbReference type="InterPro" id="IPR023058">
    <property type="entry name" value="PPIase_PpiC_CS"/>
</dbReference>
<dbReference type="PROSITE" id="PS50198">
    <property type="entry name" value="PPIC_PPIASE_2"/>
    <property type="match status" value="2"/>
</dbReference>
<dbReference type="EMBL" id="WSRP01000008">
    <property type="protein sequence ID" value="MVX56307.1"/>
    <property type="molecule type" value="Genomic_DNA"/>
</dbReference>
<keyword evidence="4 7" id="KW-0697">Rotamase</keyword>
<dbReference type="InterPro" id="IPR046357">
    <property type="entry name" value="PPIase_dom_sf"/>
</dbReference>
<evidence type="ECO:0000313" key="10">
    <source>
        <dbReference type="Proteomes" id="UP000472580"/>
    </source>
</evidence>
<evidence type="ECO:0000259" key="8">
    <source>
        <dbReference type="PROSITE" id="PS50198"/>
    </source>
</evidence>
<feature type="chain" id="PRO_5027190796" description="Chaperone SurA" evidence="7">
    <location>
        <begin position="27"/>
        <end position="451"/>
    </location>
</feature>
<keyword evidence="3 7" id="KW-0574">Periplasm</keyword>
<evidence type="ECO:0000256" key="2">
    <source>
        <dbReference type="ARBA" id="ARBA00022737"/>
    </source>
</evidence>
<dbReference type="GO" id="GO:0030288">
    <property type="term" value="C:outer membrane-bounded periplasmic space"/>
    <property type="evidence" value="ECO:0007669"/>
    <property type="project" value="InterPro"/>
</dbReference>
<name>A0A6L6YFL6_9BURK</name>
<evidence type="ECO:0000256" key="3">
    <source>
        <dbReference type="ARBA" id="ARBA00022764"/>
    </source>
</evidence>
<keyword evidence="5 7" id="KW-0143">Chaperone</keyword>
<feature type="domain" description="PpiC" evidence="8">
    <location>
        <begin position="302"/>
        <end position="401"/>
    </location>
</feature>
<feature type="domain" description="PpiC" evidence="8">
    <location>
        <begin position="190"/>
        <end position="290"/>
    </location>
</feature>
<dbReference type="Proteomes" id="UP000472580">
    <property type="component" value="Unassembled WGS sequence"/>
</dbReference>
<evidence type="ECO:0000256" key="1">
    <source>
        <dbReference type="ARBA" id="ARBA00022729"/>
    </source>
</evidence>
<dbReference type="GO" id="GO:0051082">
    <property type="term" value="F:unfolded protein binding"/>
    <property type="evidence" value="ECO:0007669"/>
    <property type="project" value="UniProtKB-UniRule"/>
</dbReference>
<dbReference type="GO" id="GO:0042277">
    <property type="term" value="F:peptide binding"/>
    <property type="evidence" value="ECO:0007669"/>
    <property type="project" value="InterPro"/>
</dbReference>
<comment type="caution">
    <text evidence="9">The sequence shown here is derived from an EMBL/GenBank/DDBJ whole genome shotgun (WGS) entry which is preliminary data.</text>
</comment>
<dbReference type="SUPFAM" id="SSF54534">
    <property type="entry name" value="FKBP-like"/>
    <property type="match status" value="2"/>
</dbReference>
<dbReference type="PANTHER" id="PTHR47637">
    <property type="entry name" value="CHAPERONE SURA"/>
    <property type="match status" value="1"/>
</dbReference>
<proteinExistence type="inferred from homology"/>
<organism evidence="9 10">
    <name type="scientific">Parasutterella muris</name>
    <dbReference type="NCBI Taxonomy" id="2565572"/>
    <lineage>
        <taxon>Bacteria</taxon>
        <taxon>Pseudomonadati</taxon>
        <taxon>Pseudomonadota</taxon>
        <taxon>Betaproteobacteria</taxon>
        <taxon>Burkholderiales</taxon>
        <taxon>Sutterellaceae</taxon>
        <taxon>Parasutterella</taxon>
    </lineage>
</organism>
<dbReference type="HAMAP" id="MF_01183">
    <property type="entry name" value="Chaperone_SurA"/>
    <property type="match status" value="1"/>
</dbReference>